<evidence type="ECO:0000313" key="1">
    <source>
        <dbReference type="EMBL" id="CAB4305726.1"/>
    </source>
</evidence>
<protein>
    <submittedName>
        <fullName evidence="1">Uncharacterized protein</fullName>
    </submittedName>
</protein>
<organism evidence="1 2">
    <name type="scientific">Prunus armeniaca</name>
    <name type="common">Apricot</name>
    <name type="synonym">Armeniaca vulgaris</name>
    <dbReference type="NCBI Taxonomy" id="36596"/>
    <lineage>
        <taxon>Eukaryota</taxon>
        <taxon>Viridiplantae</taxon>
        <taxon>Streptophyta</taxon>
        <taxon>Embryophyta</taxon>
        <taxon>Tracheophyta</taxon>
        <taxon>Spermatophyta</taxon>
        <taxon>Magnoliopsida</taxon>
        <taxon>eudicotyledons</taxon>
        <taxon>Gunneridae</taxon>
        <taxon>Pentapetalae</taxon>
        <taxon>rosids</taxon>
        <taxon>fabids</taxon>
        <taxon>Rosales</taxon>
        <taxon>Rosaceae</taxon>
        <taxon>Amygdaloideae</taxon>
        <taxon>Amygdaleae</taxon>
        <taxon>Prunus</taxon>
    </lineage>
</organism>
<evidence type="ECO:0000313" key="2">
    <source>
        <dbReference type="Proteomes" id="UP000507245"/>
    </source>
</evidence>
<sequence>MERVYATPGSNIFIWLEVLRVYEKRKASACLNKLSPHLYNDHKNQIASQQQQLHHYVGYDIWEDIRLI</sequence>
<dbReference type="Proteomes" id="UP000507245">
    <property type="component" value="Unassembled WGS sequence"/>
</dbReference>
<accession>A0A6J5WVD6</accession>
<reference evidence="2" key="1">
    <citation type="journal article" date="2020" name="Genome Biol.">
        <title>Gamete binning: chromosome-level and haplotype-resolved genome assembly enabled by high-throughput single-cell sequencing of gamete genomes.</title>
        <authorList>
            <person name="Campoy J.A."/>
            <person name="Sun H."/>
            <person name="Goel M."/>
            <person name="Jiao W.-B."/>
            <person name="Folz-Donahue K."/>
            <person name="Wang N."/>
            <person name="Rubio M."/>
            <person name="Liu C."/>
            <person name="Kukat C."/>
            <person name="Ruiz D."/>
            <person name="Huettel B."/>
            <person name="Schneeberger K."/>
        </authorList>
    </citation>
    <scope>NUCLEOTIDE SEQUENCE [LARGE SCALE GENOMIC DNA]</scope>
    <source>
        <strain evidence="2">cv. Rojo Pasion</strain>
    </source>
</reference>
<proteinExistence type="predicted"/>
<gene>
    <name evidence="1" type="ORF">ORAREDHAP_LOCUS23768</name>
</gene>
<name>A0A6J5WVD6_PRUAR</name>
<dbReference type="EMBL" id="CAEKKB010000003">
    <property type="protein sequence ID" value="CAB4305726.1"/>
    <property type="molecule type" value="Genomic_DNA"/>
</dbReference>
<dbReference type="AlphaFoldDB" id="A0A6J5WVD6"/>
<keyword evidence="2" id="KW-1185">Reference proteome</keyword>